<dbReference type="Proteomes" id="UP000777784">
    <property type="component" value="Unassembled WGS sequence"/>
</dbReference>
<sequence length="326" mass="37116">MDYPTDNHLPEDPIDAKEKEDEETRRKVGEYLLANLDTEVSRTIPTFGGSDITPQPVRECLKTFVELTIRYARLERLFQGDVIFTLPAHTRIIEDNLTGDPLTDGRLLAEEERRTLELGSAPLDDFEEILDEKGIKIFPVASPFTAAGVLFGEETGPAILLTHPPHSFEGRMALAHAYGHFIADINPYKNRFCLLGSKLQESPEEERAESFARHFLMPLEAIPLDIDPEGEEVDAFAHAYEVPAGVARLQGLQHADPEALWQFPRREILPEDPNWKPSMPMRYLNFVLAAYHRKLLQPEGMQVLLKASLEQVEELLRWVRQEQKGR</sequence>
<proteinExistence type="predicted"/>
<dbReference type="PANTHER" id="PTHR43236">
    <property type="entry name" value="ANTITOXIN HIGA1"/>
    <property type="match status" value="1"/>
</dbReference>
<dbReference type="PANTHER" id="PTHR43236:SF2">
    <property type="entry name" value="BLL0069 PROTEIN"/>
    <property type="match status" value="1"/>
</dbReference>
<organism evidence="2 3">
    <name type="scientific">Eiseniibacteriota bacterium</name>
    <dbReference type="NCBI Taxonomy" id="2212470"/>
    <lineage>
        <taxon>Bacteria</taxon>
        <taxon>Candidatus Eiseniibacteriota</taxon>
    </lineage>
</organism>
<comment type="caution">
    <text evidence="2">The sequence shown here is derived from an EMBL/GenBank/DDBJ whole genome shotgun (WGS) entry which is preliminary data.</text>
</comment>
<protein>
    <submittedName>
        <fullName evidence="2">ImmA/IrrE family metallo-endopeptidase</fullName>
    </submittedName>
</protein>
<dbReference type="AlphaFoldDB" id="A0A948WBX2"/>
<reference evidence="2" key="1">
    <citation type="submission" date="2021-05" db="EMBL/GenBank/DDBJ databases">
        <title>Energy efficiency and biological interactions define the core microbiome of deep oligotrophic groundwater.</title>
        <authorList>
            <person name="Mehrshad M."/>
            <person name="Lopez-Fernandez M."/>
            <person name="Bell E."/>
            <person name="Bernier-Latmani R."/>
            <person name="Bertilsson S."/>
            <person name="Dopson M."/>
        </authorList>
    </citation>
    <scope>NUCLEOTIDE SEQUENCE</scope>
    <source>
        <strain evidence="2">Modern_marine.mb.64</strain>
    </source>
</reference>
<dbReference type="InterPro" id="IPR052345">
    <property type="entry name" value="Rad_response_metalloprotease"/>
</dbReference>
<evidence type="ECO:0000313" key="2">
    <source>
        <dbReference type="EMBL" id="MBU2690383.1"/>
    </source>
</evidence>
<name>A0A948WBX2_UNCEI</name>
<dbReference type="EMBL" id="JAHJDP010000030">
    <property type="protein sequence ID" value="MBU2690383.1"/>
    <property type="molecule type" value="Genomic_DNA"/>
</dbReference>
<evidence type="ECO:0000313" key="3">
    <source>
        <dbReference type="Proteomes" id="UP000777784"/>
    </source>
</evidence>
<feature type="region of interest" description="Disordered" evidence="1">
    <location>
        <begin position="1"/>
        <end position="23"/>
    </location>
</feature>
<gene>
    <name evidence="2" type="ORF">KJ970_05600</name>
</gene>
<accession>A0A948WBX2</accession>
<feature type="compositionally biased region" description="Basic and acidic residues" evidence="1">
    <location>
        <begin position="8"/>
        <end position="23"/>
    </location>
</feature>
<evidence type="ECO:0000256" key="1">
    <source>
        <dbReference type="SAM" id="MobiDB-lite"/>
    </source>
</evidence>